<dbReference type="EMBL" id="CP060784">
    <property type="protein sequence ID" value="QNP52404.1"/>
    <property type="molecule type" value="Genomic_DNA"/>
</dbReference>
<feature type="transmembrane region" description="Helical" evidence="1">
    <location>
        <begin position="218"/>
        <end position="236"/>
    </location>
</feature>
<keyword evidence="1" id="KW-0812">Transmembrane</keyword>
<evidence type="ECO:0000313" key="3">
    <source>
        <dbReference type="Proteomes" id="UP000516093"/>
    </source>
</evidence>
<keyword evidence="1" id="KW-0472">Membrane</keyword>
<keyword evidence="3" id="KW-1185">Reference proteome</keyword>
<dbReference type="Proteomes" id="UP000516093">
    <property type="component" value="Chromosome"/>
</dbReference>
<name>A0A7H0GVT8_9BACT</name>
<accession>A0A7H0GVT8</accession>
<feature type="transmembrane region" description="Helical" evidence="1">
    <location>
        <begin position="43"/>
        <end position="62"/>
    </location>
</feature>
<protein>
    <submittedName>
        <fullName evidence="2">Uncharacterized protein</fullName>
    </submittedName>
</protein>
<dbReference type="KEGG" id="hqi:H9L05_01005"/>
<sequence>MTAFIKTSLGILAYSYLTSPHAPSSLMLYIPRRHRRKLLLPPGLLALAFLLLLGCGVIAPIVKERTKAILQMTTPVLPPADEYERKYWVSTQELVNMRRWINFEITGNSLLDWFNWQQAQHNILNLHNSSDSISGTRIYFRQSAKYEYMIRALSYLNEIGVRKYVLDMRTPVTTLYALEVPQRGVLFTCGTDTGEVFDLTTHFKEAFDKLMLKYNLQLADLSSWFIAGLALVIMSIRKLAASAFS</sequence>
<evidence type="ECO:0000313" key="2">
    <source>
        <dbReference type="EMBL" id="QNP52404.1"/>
    </source>
</evidence>
<dbReference type="RefSeq" id="WP_187732661.1">
    <property type="nucleotide sequence ID" value="NZ_BMFN01000002.1"/>
</dbReference>
<organism evidence="2 3">
    <name type="scientific">Hymenobacter qilianensis</name>
    <dbReference type="NCBI Taxonomy" id="1385715"/>
    <lineage>
        <taxon>Bacteria</taxon>
        <taxon>Pseudomonadati</taxon>
        <taxon>Bacteroidota</taxon>
        <taxon>Cytophagia</taxon>
        <taxon>Cytophagales</taxon>
        <taxon>Hymenobacteraceae</taxon>
        <taxon>Hymenobacter</taxon>
    </lineage>
</organism>
<keyword evidence="1" id="KW-1133">Transmembrane helix</keyword>
<reference evidence="2 3" key="1">
    <citation type="submission" date="2020-08" db="EMBL/GenBank/DDBJ databases">
        <title>Genome sequence of Hymenobacter qilianensis JCM 19763T.</title>
        <authorList>
            <person name="Hyun D.-W."/>
            <person name="Bae J.-W."/>
        </authorList>
    </citation>
    <scope>NUCLEOTIDE SEQUENCE [LARGE SCALE GENOMIC DNA]</scope>
    <source>
        <strain evidence="2 3">JCM 19763</strain>
    </source>
</reference>
<gene>
    <name evidence="2" type="ORF">H9L05_01005</name>
</gene>
<dbReference type="AlphaFoldDB" id="A0A7H0GVT8"/>
<evidence type="ECO:0000256" key="1">
    <source>
        <dbReference type="SAM" id="Phobius"/>
    </source>
</evidence>
<proteinExistence type="predicted"/>